<evidence type="ECO:0000256" key="1">
    <source>
        <dbReference type="ARBA" id="ARBA00010645"/>
    </source>
</evidence>
<dbReference type="Gene3D" id="3.10.20.280">
    <property type="entry name" value="RnfH-like"/>
    <property type="match status" value="1"/>
</dbReference>
<dbReference type="Proteomes" id="UP001165541">
    <property type="component" value="Unassembled WGS sequence"/>
</dbReference>
<comment type="similarity">
    <text evidence="1 2">Belongs to the UPF0125 (RnfH) family.</text>
</comment>
<evidence type="ECO:0000256" key="2">
    <source>
        <dbReference type="HAMAP-Rule" id="MF_00460"/>
    </source>
</evidence>
<proteinExistence type="inferred from homology"/>
<evidence type="ECO:0000313" key="4">
    <source>
        <dbReference type="Proteomes" id="UP001165541"/>
    </source>
</evidence>
<accession>A0ABT0YQX1</accession>
<dbReference type="RefSeq" id="WP_251779608.1">
    <property type="nucleotide sequence ID" value="NZ_JAMKFE010000010.1"/>
</dbReference>
<dbReference type="SUPFAM" id="SSF54285">
    <property type="entry name" value="MoaD/ThiS"/>
    <property type="match status" value="1"/>
</dbReference>
<name>A0ABT0YQX1_9BURK</name>
<dbReference type="Pfam" id="PF03658">
    <property type="entry name" value="Ub-RnfH"/>
    <property type="match status" value="1"/>
</dbReference>
<dbReference type="InterPro" id="IPR016155">
    <property type="entry name" value="Mopterin_synth/thiamin_S_b"/>
</dbReference>
<comment type="caution">
    <text evidence="3">The sequence shown here is derived from an EMBL/GenBank/DDBJ whole genome shotgun (WGS) entry which is preliminary data.</text>
</comment>
<dbReference type="PANTHER" id="PTHR37483:SF1">
    <property type="entry name" value="UPF0125 PROTEIN RATB"/>
    <property type="match status" value="1"/>
</dbReference>
<protein>
    <recommendedName>
        <fullName evidence="2">UPF0125 protein M8A51_16485</fullName>
    </recommendedName>
</protein>
<evidence type="ECO:0000313" key="3">
    <source>
        <dbReference type="EMBL" id="MCM5681125.1"/>
    </source>
</evidence>
<dbReference type="EMBL" id="JAMKFE010000010">
    <property type="protein sequence ID" value="MCM5681125.1"/>
    <property type="molecule type" value="Genomic_DNA"/>
</dbReference>
<dbReference type="PANTHER" id="PTHR37483">
    <property type="entry name" value="UPF0125 PROTEIN RATB"/>
    <property type="match status" value="1"/>
</dbReference>
<gene>
    <name evidence="3" type="ORF">M8A51_16485</name>
</gene>
<dbReference type="HAMAP" id="MF_00460">
    <property type="entry name" value="UPF0125_RnfH"/>
    <property type="match status" value="1"/>
</dbReference>
<dbReference type="InterPro" id="IPR037021">
    <property type="entry name" value="RnfH_sf"/>
</dbReference>
<sequence length="103" mass="11493">MANADILHVEVAYVPKGAPADVVRLELAPGATILHAVRASGLLTRHTGIDLTAQRVGIWGRVKPLSEPLRDQDRVEIYRPLTVDPKEARRLRYRDHRQRKAGG</sequence>
<dbReference type="NCBIfam" id="NF002490">
    <property type="entry name" value="PRK01777.1"/>
    <property type="match status" value="1"/>
</dbReference>
<reference evidence="3" key="1">
    <citation type="submission" date="2022-05" db="EMBL/GenBank/DDBJ databases">
        <title>Schlegelella sp. nov., isolated from mangrove soil.</title>
        <authorList>
            <person name="Liu Y."/>
            <person name="Ge X."/>
            <person name="Liu W."/>
        </authorList>
    </citation>
    <scope>NUCLEOTIDE SEQUENCE</scope>
    <source>
        <strain evidence="3">S2-27</strain>
    </source>
</reference>
<organism evidence="3 4">
    <name type="scientific">Caldimonas mangrovi</name>
    <dbReference type="NCBI Taxonomy" id="2944811"/>
    <lineage>
        <taxon>Bacteria</taxon>
        <taxon>Pseudomonadati</taxon>
        <taxon>Pseudomonadota</taxon>
        <taxon>Betaproteobacteria</taxon>
        <taxon>Burkholderiales</taxon>
        <taxon>Sphaerotilaceae</taxon>
        <taxon>Caldimonas</taxon>
    </lineage>
</organism>
<keyword evidence="4" id="KW-1185">Reference proteome</keyword>
<dbReference type="InterPro" id="IPR005346">
    <property type="entry name" value="RnfH"/>
</dbReference>